<proteinExistence type="predicted"/>
<evidence type="ECO:0000313" key="2">
    <source>
        <dbReference type="Proteomes" id="UP000030103"/>
    </source>
</evidence>
<dbReference type="EMBL" id="JRFA01000009">
    <property type="protein sequence ID" value="KGN75100.1"/>
    <property type="molecule type" value="Genomic_DNA"/>
</dbReference>
<gene>
    <name evidence="1" type="ORF">HQ47_04160</name>
</gene>
<reference evidence="1 2" key="1">
    <citation type="submission" date="2014-09" db="EMBL/GenBank/DDBJ databases">
        <title>Draft Genome Sequence of Porphyromonas macacae COT-192_OH2859.</title>
        <authorList>
            <person name="Wallis C."/>
            <person name="Deusch O."/>
            <person name="O'Flynn C."/>
            <person name="Davis I."/>
            <person name="Horsfall A."/>
            <person name="Kirkwood N."/>
            <person name="Harris S."/>
            <person name="Eisen J.A."/>
            <person name="Coil D.A."/>
            <person name="Darling A.E."/>
            <person name="Jospin G."/>
            <person name="Alexiev A."/>
        </authorList>
    </citation>
    <scope>NUCLEOTIDE SEQUENCE [LARGE SCALE GENOMIC DNA]</scope>
    <source>
        <strain evidence="2">COT-192 OH2859</strain>
    </source>
</reference>
<protein>
    <submittedName>
        <fullName evidence="1">Uncharacterized protein</fullName>
    </submittedName>
</protein>
<dbReference type="Proteomes" id="UP000030103">
    <property type="component" value="Unassembled WGS sequence"/>
</dbReference>
<sequence>MPYKDFEAVPLVDFQQAPEQPHLRLNQAQHENEKIFLSPPKLVLPHYARTKYSQKGHIFIPTYPMTINDYAKYNFVEDAEILYCLDLIKQGKTLQKQQ</sequence>
<organism evidence="1 2">
    <name type="scientific">Porphyromonas macacae</name>
    <dbReference type="NCBI Taxonomy" id="28115"/>
    <lineage>
        <taxon>Bacteria</taxon>
        <taxon>Pseudomonadati</taxon>
        <taxon>Bacteroidota</taxon>
        <taxon>Bacteroidia</taxon>
        <taxon>Bacteroidales</taxon>
        <taxon>Porphyromonadaceae</taxon>
        <taxon>Porphyromonas</taxon>
    </lineage>
</organism>
<evidence type="ECO:0000313" key="1">
    <source>
        <dbReference type="EMBL" id="KGN75100.1"/>
    </source>
</evidence>
<dbReference type="AlphaFoldDB" id="A0A0A2ECC1"/>
<accession>A0A0A2ECC1</accession>
<dbReference type="RefSeq" id="WP_036873474.1">
    <property type="nucleotide sequence ID" value="NZ_JASBZX010000001.1"/>
</dbReference>
<keyword evidence="2" id="KW-1185">Reference proteome</keyword>
<comment type="caution">
    <text evidence="1">The sequence shown here is derived from an EMBL/GenBank/DDBJ whole genome shotgun (WGS) entry which is preliminary data.</text>
</comment>
<name>A0A0A2ECC1_9PORP</name>